<reference evidence="1 2" key="1">
    <citation type="submission" date="2020-06" db="EMBL/GenBank/DDBJ databases">
        <authorList>
            <person name="Duchaud E."/>
        </authorList>
    </citation>
    <scope>NUCLEOTIDE SEQUENCE [LARGE SCALE GENOMIC DNA]</scope>
    <source>
        <strain evidence="1">Alteromonas fortis</strain>
    </source>
</reference>
<proteinExistence type="predicted"/>
<evidence type="ECO:0000313" key="1">
    <source>
        <dbReference type="EMBL" id="CAB9493079.1"/>
    </source>
</evidence>
<dbReference type="PANTHER" id="PTHR20974:SF0">
    <property type="entry name" value="UPF0585 PROTEIN CG18661"/>
    <property type="match status" value="1"/>
</dbReference>
<dbReference type="PANTHER" id="PTHR20974">
    <property type="entry name" value="UPF0585 PROTEIN CG18661"/>
    <property type="match status" value="1"/>
</dbReference>
<dbReference type="SUPFAM" id="SSF53335">
    <property type="entry name" value="S-adenosyl-L-methionine-dependent methyltransferases"/>
    <property type="match status" value="1"/>
</dbReference>
<name>A0A6T9Y055_ALTMA</name>
<dbReference type="Proteomes" id="UP000509458">
    <property type="component" value="Chromosome"/>
</dbReference>
<gene>
    <name evidence="1" type="ORF">ALFOR1_20549</name>
</gene>
<dbReference type="InterPro" id="IPR010342">
    <property type="entry name" value="DUF938"/>
</dbReference>
<dbReference type="InterPro" id="IPR029063">
    <property type="entry name" value="SAM-dependent_MTases_sf"/>
</dbReference>
<protein>
    <recommendedName>
        <fullName evidence="3">Methylase</fullName>
    </recommendedName>
</protein>
<dbReference type="Pfam" id="PF06080">
    <property type="entry name" value="DUF938"/>
    <property type="match status" value="1"/>
</dbReference>
<organism evidence="1 2">
    <name type="scientific">Alteromonas macleodii</name>
    <name type="common">Pseudoalteromonas macleodii</name>
    <dbReference type="NCBI Taxonomy" id="28108"/>
    <lineage>
        <taxon>Bacteria</taxon>
        <taxon>Pseudomonadati</taxon>
        <taxon>Pseudomonadota</taxon>
        <taxon>Gammaproteobacteria</taxon>
        <taxon>Alteromonadales</taxon>
        <taxon>Alteromonadaceae</taxon>
        <taxon>Alteromonas/Salinimonas group</taxon>
        <taxon>Alteromonas</taxon>
    </lineage>
</organism>
<accession>A0A6T9Y055</accession>
<dbReference type="EMBL" id="LR812090">
    <property type="protein sequence ID" value="CAB9493079.1"/>
    <property type="molecule type" value="Genomic_DNA"/>
</dbReference>
<dbReference type="Gene3D" id="3.40.50.150">
    <property type="entry name" value="Vaccinia Virus protein VP39"/>
    <property type="match status" value="1"/>
</dbReference>
<evidence type="ECO:0008006" key="3">
    <source>
        <dbReference type="Google" id="ProtNLM"/>
    </source>
</evidence>
<evidence type="ECO:0000313" key="2">
    <source>
        <dbReference type="Proteomes" id="UP000509458"/>
    </source>
</evidence>
<dbReference type="AlphaFoldDB" id="A0A6T9Y055"/>
<sequence>MLVRYMQIEKPFSQACENNKRAILSVLERTFANCRQVLEIGSGTGQHAVFLAEHLPHLIWHTSDQPHYHEGIAAWLSDSNSGNIKPPIAFTVGQDDFPNLDVDGIFTANTAHIMQKEEAKLLMESVALHLPKGGIFCQYGPFTHSGKFTSESNQAFHTSLLARGYGGYRDINELTAWAGELSLQDIIDMPANNHMLIWQKR</sequence>